<dbReference type="SUPFAM" id="SSF56601">
    <property type="entry name" value="beta-lactamase/transpeptidase-like"/>
    <property type="match status" value="1"/>
</dbReference>
<dbReference type="InterPro" id="IPR001460">
    <property type="entry name" value="PCN-bd_Tpept"/>
</dbReference>
<feature type="compositionally biased region" description="Low complexity" evidence="3">
    <location>
        <begin position="362"/>
        <end position="377"/>
    </location>
</feature>
<dbReference type="RefSeq" id="WP_269843604.1">
    <property type="nucleotide sequence ID" value="NZ_NEWD01000037.1"/>
</dbReference>
<feature type="non-terminal residue" evidence="5">
    <location>
        <position position="1"/>
    </location>
</feature>
<evidence type="ECO:0000313" key="5">
    <source>
        <dbReference type="EMBL" id="OXM99615.1"/>
    </source>
</evidence>
<reference evidence="5 6" key="1">
    <citation type="submission" date="2017-05" db="EMBL/GenBank/DDBJ databases">
        <title>Bifidobacterium vansinderenii sp. nov.</title>
        <authorList>
            <person name="Lugli G.A."/>
            <person name="Duranti S."/>
            <person name="Mangifesta M."/>
        </authorList>
    </citation>
    <scope>NUCLEOTIDE SEQUENCE [LARGE SCALE GENOMIC DNA]</scope>
    <source>
        <strain evidence="5 6">Tam10B</strain>
    </source>
</reference>
<dbReference type="GO" id="GO:0008955">
    <property type="term" value="F:peptidoglycan glycosyltransferase activity"/>
    <property type="evidence" value="ECO:0007669"/>
    <property type="project" value="TreeGrafter"/>
</dbReference>
<dbReference type="GO" id="GO:0030288">
    <property type="term" value="C:outer membrane-bounded periplasmic space"/>
    <property type="evidence" value="ECO:0007669"/>
    <property type="project" value="TreeGrafter"/>
</dbReference>
<feature type="compositionally biased region" description="Gly residues" evidence="3">
    <location>
        <begin position="254"/>
        <end position="263"/>
    </location>
</feature>
<dbReference type="Gene3D" id="3.40.710.10">
    <property type="entry name" value="DD-peptidase/beta-lactamase superfamily"/>
    <property type="match status" value="1"/>
</dbReference>
<dbReference type="InterPro" id="IPR012338">
    <property type="entry name" value="Beta-lactam/transpept-like"/>
</dbReference>
<sequence>PFALLATVQKGVNLSTTFNGNSPRSFPGLTQAMNNAGGVSYGYIDLYKATANSVNTVYMDLAQHLGSQTIIDTAKTAGIKGTIANDSYTVLGNSGLTVYDMVRGYSTIANQGQKVSLHIVNKVTDGNNKDLYKSTTTSERVFDANDVALVTKAMTGTIKYGTGKEANSIGLTMAGKSGTANDSKAASFVGFTPSVLTYMAIWYPGDGGTAEEVPTFAGYSHGSGYPAHMFTKYMKQALSGAKDEEFPTAKDDGTIGGSDGTWGTGSKKSSSSSSSGTTNKNKSESSDTTDEGTSTGTENSGGTNGGTGSSTTGGSTSTEGTTGTESGSGSTSGTTGGTGTSGGTGTGTENSGGTGTGGTNNNGGTTNNNGGTTNNNGGTVGNGTVDLPNINLGQ</sequence>
<accession>A0A229VVQ2</accession>
<feature type="domain" description="Penicillin-binding protein transpeptidase" evidence="4">
    <location>
        <begin position="2"/>
        <end position="194"/>
    </location>
</feature>
<dbReference type="AlphaFoldDB" id="A0A229VVQ2"/>
<evidence type="ECO:0000256" key="1">
    <source>
        <dbReference type="ARBA" id="ARBA00022676"/>
    </source>
</evidence>
<dbReference type="Pfam" id="PF00905">
    <property type="entry name" value="Transpeptidase"/>
    <property type="match status" value="1"/>
</dbReference>
<keyword evidence="1" id="KW-0328">Glycosyltransferase</keyword>
<feature type="compositionally biased region" description="Gly residues" evidence="3">
    <location>
        <begin position="334"/>
        <end position="361"/>
    </location>
</feature>
<evidence type="ECO:0000259" key="4">
    <source>
        <dbReference type="Pfam" id="PF00905"/>
    </source>
</evidence>
<feature type="compositionally biased region" description="Low complexity" evidence="3">
    <location>
        <begin position="309"/>
        <end position="333"/>
    </location>
</feature>
<evidence type="ECO:0000313" key="6">
    <source>
        <dbReference type="Proteomes" id="UP000215433"/>
    </source>
</evidence>
<feature type="compositionally biased region" description="Low complexity" evidence="3">
    <location>
        <begin position="264"/>
        <end position="280"/>
    </location>
</feature>
<feature type="compositionally biased region" description="Low complexity" evidence="3">
    <location>
        <begin position="291"/>
        <end position="301"/>
    </location>
</feature>
<proteinExistence type="predicted"/>
<organism evidence="5 6">
    <name type="scientific">Bifidobacterium vansinderenii</name>
    <dbReference type="NCBI Taxonomy" id="1984871"/>
    <lineage>
        <taxon>Bacteria</taxon>
        <taxon>Bacillati</taxon>
        <taxon>Actinomycetota</taxon>
        <taxon>Actinomycetes</taxon>
        <taxon>Bifidobacteriales</taxon>
        <taxon>Bifidobacteriaceae</taxon>
        <taxon>Bifidobacterium</taxon>
    </lineage>
</organism>
<dbReference type="EMBL" id="NEWD01000037">
    <property type="protein sequence ID" value="OXM99615.1"/>
    <property type="molecule type" value="Genomic_DNA"/>
</dbReference>
<dbReference type="InterPro" id="IPR050396">
    <property type="entry name" value="Glycosyltr_51/Transpeptidase"/>
</dbReference>
<feature type="region of interest" description="Disordered" evidence="3">
    <location>
        <begin position="245"/>
        <end position="394"/>
    </location>
</feature>
<dbReference type="GO" id="GO:0009252">
    <property type="term" value="P:peptidoglycan biosynthetic process"/>
    <property type="evidence" value="ECO:0007669"/>
    <property type="project" value="TreeGrafter"/>
</dbReference>
<keyword evidence="6" id="KW-1185">Reference proteome</keyword>
<protein>
    <submittedName>
        <fullName evidence="5">Penicillin-binding protein</fullName>
    </submittedName>
</protein>
<evidence type="ECO:0000256" key="2">
    <source>
        <dbReference type="ARBA" id="ARBA00022679"/>
    </source>
</evidence>
<dbReference type="PANTHER" id="PTHR32282">
    <property type="entry name" value="BINDING PROTEIN TRANSPEPTIDASE, PUTATIVE-RELATED"/>
    <property type="match status" value="1"/>
</dbReference>
<name>A0A229VVQ2_9BIFI</name>
<evidence type="ECO:0000256" key="3">
    <source>
        <dbReference type="SAM" id="MobiDB-lite"/>
    </source>
</evidence>
<dbReference type="PANTHER" id="PTHR32282:SF33">
    <property type="entry name" value="PEPTIDOGLYCAN GLYCOSYLTRANSFERASE"/>
    <property type="match status" value="1"/>
</dbReference>
<dbReference type="GO" id="GO:0008658">
    <property type="term" value="F:penicillin binding"/>
    <property type="evidence" value="ECO:0007669"/>
    <property type="project" value="InterPro"/>
</dbReference>
<dbReference type="Proteomes" id="UP000215433">
    <property type="component" value="Unassembled WGS sequence"/>
</dbReference>
<gene>
    <name evidence="5" type="ORF">Tam10B_2159</name>
</gene>
<keyword evidence="2" id="KW-0808">Transferase</keyword>
<comment type="caution">
    <text evidence="5">The sequence shown here is derived from an EMBL/GenBank/DDBJ whole genome shotgun (WGS) entry which is preliminary data.</text>
</comment>